<dbReference type="InterPro" id="IPR013324">
    <property type="entry name" value="RNA_pol_sigma_r3/r4-like"/>
</dbReference>
<evidence type="ECO:0000259" key="2">
    <source>
        <dbReference type="Pfam" id="PF04542"/>
    </source>
</evidence>
<organism evidence="4 5">
    <name type="scientific">Sandaracinobacteroides saxicola</name>
    <dbReference type="NCBI Taxonomy" id="2759707"/>
    <lineage>
        <taxon>Bacteria</taxon>
        <taxon>Pseudomonadati</taxon>
        <taxon>Pseudomonadota</taxon>
        <taxon>Alphaproteobacteria</taxon>
        <taxon>Sphingomonadales</taxon>
        <taxon>Sphingosinicellaceae</taxon>
        <taxon>Sandaracinobacteroides</taxon>
    </lineage>
</organism>
<dbReference type="InterPro" id="IPR014284">
    <property type="entry name" value="RNA_pol_sigma-70_dom"/>
</dbReference>
<dbReference type="GO" id="GO:0003677">
    <property type="term" value="F:DNA binding"/>
    <property type="evidence" value="ECO:0007669"/>
    <property type="project" value="InterPro"/>
</dbReference>
<dbReference type="EMBL" id="CP059851">
    <property type="protein sequence ID" value="QMW22271.1"/>
    <property type="molecule type" value="Genomic_DNA"/>
</dbReference>
<accession>A0A7G5IFX9</accession>
<dbReference type="SUPFAM" id="SSF88946">
    <property type="entry name" value="Sigma2 domain of RNA polymerase sigma factors"/>
    <property type="match status" value="1"/>
</dbReference>
<proteinExistence type="predicted"/>
<feature type="domain" description="RNA polymerase sigma-70 region 2" evidence="2">
    <location>
        <begin position="8"/>
        <end position="71"/>
    </location>
</feature>
<reference evidence="4 5" key="1">
    <citation type="submission" date="2020-07" db="EMBL/GenBank/DDBJ databases">
        <title>Complete genome sequence for Sandaracinobacter sp. M6.</title>
        <authorList>
            <person name="Tang Y."/>
            <person name="Liu Q."/>
            <person name="Guo Z."/>
            <person name="Lei P."/>
            <person name="Huang B."/>
        </authorList>
    </citation>
    <scope>NUCLEOTIDE SEQUENCE [LARGE SCALE GENOMIC DNA]</scope>
    <source>
        <strain evidence="4 5">M6</strain>
    </source>
</reference>
<dbReference type="PANTHER" id="PTHR30173">
    <property type="entry name" value="SIGMA 19 FACTOR"/>
    <property type="match status" value="1"/>
</dbReference>
<gene>
    <name evidence="4" type="ORF">H3309_13030</name>
</gene>
<dbReference type="AlphaFoldDB" id="A0A7G5IFX9"/>
<dbReference type="InterPro" id="IPR032710">
    <property type="entry name" value="NTF2-like_dom_sf"/>
</dbReference>
<evidence type="ECO:0000256" key="1">
    <source>
        <dbReference type="ARBA" id="ARBA00011344"/>
    </source>
</evidence>
<keyword evidence="5" id="KW-1185">Reference proteome</keyword>
<feature type="domain" description="RNA polymerase sigma factor 70 region 4 type 2" evidence="3">
    <location>
        <begin position="99"/>
        <end position="150"/>
    </location>
</feature>
<dbReference type="GO" id="GO:0016987">
    <property type="term" value="F:sigma factor activity"/>
    <property type="evidence" value="ECO:0007669"/>
    <property type="project" value="InterPro"/>
</dbReference>
<dbReference type="InterPro" id="IPR013325">
    <property type="entry name" value="RNA_pol_sigma_r2"/>
</dbReference>
<comment type="subunit">
    <text evidence="1">Interacts transiently with the RNA polymerase catalytic core formed by RpoA, RpoB, RpoC and RpoZ (2 alpha, 1 beta, 1 beta' and 1 omega subunit) to form the RNA polymerase holoenzyme that can initiate transcription.</text>
</comment>
<evidence type="ECO:0000313" key="5">
    <source>
        <dbReference type="Proteomes" id="UP000515292"/>
    </source>
</evidence>
<dbReference type="Gene3D" id="1.10.10.10">
    <property type="entry name" value="Winged helix-like DNA-binding domain superfamily/Winged helix DNA-binding domain"/>
    <property type="match status" value="1"/>
</dbReference>
<dbReference type="RefSeq" id="WP_182295116.1">
    <property type="nucleotide sequence ID" value="NZ_CP059851.1"/>
</dbReference>
<dbReference type="SUPFAM" id="SSF54427">
    <property type="entry name" value="NTF2-like"/>
    <property type="match status" value="1"/>
</dbReference>
<sequence>MLTDPLLRLHPRLFALAYRITGSVADAEDSVQDAALAWLQVDPAVVANAEAWLVRTATNAAIDRLRARRRRPYPGPWLPEPAPGETGGDTPELAASLRLAFMLMLERLTPAQRVALLLHDVFDLPHDEVAAILGSSPAAARQHLARARRAIADERPRFAVAPGEEVALMQRFAAAVTRADPVGLVATLAEDVRLVSDGGGKALAARNVIHGATAVTRLLLGLSAKNADADEWRPMLWNDAPAIAIVREGVLDSLWSVDSDGRRITAIYGLRNPEKLTRLRVMPAVP</sequence>
<dbReference type="GO" id="GO:0006352">
    <property type="term" value="P:DNA-templated transcription initiation"/>
    <property type="evidence" value="ECO:0007669"/>
    <property type="project" value="InterPro"/>
</dbReference>
<evidence type="ECO:0000259" key="3">
    <source>
        <dbReference type="Pfam" id="PF08281"/>
    </source>
</evidence>
<dbReference type="PANTHER" id="PTHR30173:SF36">
    <property type="entry name" value="ECF RNA POLYMERASE SIGMA FACTOR SIGJ"/>
    <property type="match status" value="1"/>
</dbReference>
<dbReference type="NCBIfam" id="TIGR02937">
    <property type="entry name" value="sigma70-ECF"/>
    <property type="match status" value="1"/>
</dbReference>
<dbReference type="KEGG" id="sand:H3309_13030"/>
<dbReference type="InterPro" id="IPR013249">
    <property type="entry name" value="RNA_pol_sigma70_r4_t2"/>
</dbReference>
<dbReference type="InterPro" id="IPR052704">
    <property type="entry name" value="ECF_Sigma-70_Domain"/>
</dbReference>
<name>A0A7G5IFX9_9SPHN</name>
<dbReference type="Proteomes" id="UP000515292">
    <property type="component" value="Chromosome"/>
</dbReference>
<dbReference type="CDD" id="cd06171">
    <property type="entry name" value="Sigma70_r4"/>
    <property type="match status" value="1"/>
</dbReference>
<dbReference type="Pfam" id="PF08281">
    <property type="entry name" value="Sigma70_r4_2"/>
    <property type="match status" value="1"/>
</dbReference>
<dbReference type="Pfam" id="PF04542">
    <property type="entry name" value="Sigma70_r2"/>
    <property type="match status" value="1"/>
</dbReference>
<protein>
    <submittedName>
        <fullName evidence="4">Sigma-70 family RNA polymerase sigma factor</fullName>
    </submittedName>
</protein>
<dbReference type="InterPro" id="IPR007627">
    <property type="entry name" value="RNA_pol_sigma70_r2"/>
</dbReference>
<dbReference type="InterPro" id="IPR036388">
    <property type="entry name" value="WH-like_DNA-bd_sf"/>
</dbReference>
<evidence type="ECO:0000313" key="4">
    <source>
        <dbReference type="EMBL" id="QMW22271.1"/>
    </source>
</evidence>
<dbReference type="SUPFAM" id="SSF88659">
    <property type="entry name" value="Sigma3 and sigma4 domains of RNA polymerase sigma factors"/>
    <property type="match status" value="1"/>
</dbReference>
<dbReference type="Gene3D" id="1.10.1740.10">
    <property type="match status" value="1"/>
</dbReference>